<accession>A0A0F9FZW1</accession>
<dbReference type="AlphaFoldDB" id="A0A0F9FZW1"/>
<gene>
    <name evidence="2" type="ORF">LCGC14_2242820</name>
</gene>
<comment type="caution">
    <text evidence="2">The sequence shown here is derived from an EMBL/GenBank/DDBJ whole genome shotgun (WGS) entry which is preliminary data.</text>
</comment>
<protein>
    <submittedName>
        <fullName evidence="2">Uncharacterized protein</fullName>
    </submittedName>
</protein>
<evidence type="ECO:0000313" key="2">
    <source>
        <dbReference type="EMBL" id="KKL56697.1"/>
    </source>
</evidence>
<feature type="region of interest" description="Disordered" evidence="1">
    <location>
        <begin position="60"/>
        <end position="87"/>
    </location>
</feature>
<name>A0A0F9FZW1_9ZZZZ</name>
<dbReference type="EMBL" id="LAZR01030407">
    <property type="protein sequence ID" value="KKL56697.1"/>
    <property type="molecule type" value="Genomic_DNA"/>
</dbReference>
<organism evidence="2">
    <name type="scientific">marine sediment metagenome</name>
    <dbReference type="NCBI Taxonomy" id="412755"/>
    <lineage>
        <taxon>unclassified sequences</taxon>
        <taxon>metagenomes</taxon>
        <taxon>ecological metagenomes</taxon>
    </lineage>
</organism>
<proteinExistence type="predicted"/>
<evidence type="ECO:0000256" key="1">
    <source>
        <dbReference type="SAM" id="MobiDB-lite"/>
    </source>
</evidence>
<feature type="compositionally biased region" description="Polar residues" evidence="1">
    <location>
        <begin position="66"/>
        <end position="81"/>
    </location>
</feature>
<reference evidence="2" key="1">
    <citation type="journal article" date="2015" name="Nature">
        <title>Complex archaea that bridge the gap between prokaryotes and eukaryotes.</title>
        <authorList>
            <person name="Spang A."/>
            <person name="Saw J.H."/>
            <person name="Jorgensen S.L."/>
            <person name="Zaremba-Niedzwiedzka K."/>
            <person name="Martijn J."/>
            <person name="Lind A.E."/>
            <person name="van Eijk R."/>
            <person name="Schleper C."/>
            <person name="Guy L."/>
            <person name="Ettema T.J."/>
        </authorList>
    </citation>
    <scope>NUCLEOTIDE SEQUENCE</scope>
</reference>
<sequence>MASTSFGLSSKYKVGLQKQIFELVYYTKGGITYEEAYFIMPVYLRQFHYNELVETLKKEAAAAKGGSTTPSPKSRTIQPPNWTRKGE</sequence>